<evidence type="ECO:0000256" key="6">
    <source>
        <dbReference type="ARBA" id="ARBA00012232"/>
    </source>
</evidence>
<dbReference type="Gene3D" id="1.10.274.10">
    <property type="entry name" value="PtsI, HPr-binding domain"/>
    <property type="match status" value="1"/>
</dbReference>
<dbReference type="GO" id="GO:0016301">
    <property type="term" value="F:kinase activity"/>
    <property type="evidence" value="ECO:0007669"/>
    <property type="project" value="UniProtKB-KW"/>
</dbReference>
<evidence type="ECO:0000259" key="22">
    <source>
        <dbReference type="Pfam" id="PF00391"/>
    </source>
</evidence>
<dbReference type="NCBIfam" id="TIGR01417">
    <property type="entry name" value="PTS_I_fam"/>
    <property type="match status" value="1"/>
</dbReference>
<keyword evidence="8 17" id="KW-0813">Transport</keyword>
<evidence type="ECO:0000256" key="17">
    <source>
        <dbReference type="PIRNR" id="PIRNR000732"/>
    </source>
</evidence>
<feature type="binding site" evidence="20">
    <location>
        <position position="434"/>
    </location>
    <ligand>
        <name>Mg(2+)</name>
        <dbReference type="ChEBI" id="CHEBI:18420"/>
    </ligand>
</feature>
<evidence type="ECO:0000256" key="10">
    <source>
        <dbReference type="ARBA" id="ARBA00022597"/>
    </source>
</evidence>
<dbReference type="InterPro" id="IPR008731">
    <property type="entry name" value="PTS_EIN"/>
</dbReference>
<sequence>MSFTLHGLAVSHGIAIGHAHLVSHATLEVEHYVLPGRFVDEEIDRFDRAVAQVQAELDTLMAGRDPGAPAEVTAFIDLHHMLLADPLLIGATRALIRERRCNAEWALVQQLEQVVEQFEQIEDEYLRERKADVVQVVERVLKVLLGHPGHPPRHGRGEQLIVVAHDLSPADTIQFKQLKIGGFVTDLGGATSHTAIVARSLAIPAVVGLHHARHLIREDDMLVVDGTRGVLIVDPDARVLEEYRLRKSALELERAKLKRLKKARAATLDGVDIELAANIELPGDVGQARAVDAAGIGLFRTEFLFLNRDGMPGEEEQYASYRSVAEAMAGRPVVIRTLDIGADKNLRGVERSEANPALGQRAIRYCLAEPQMFLTQLRAILRASAHGRIRLLVPMLAHAHEIEQTLALVGQAKEQLHGRGLPFDEGIEVGGMIEIPAAALALGVFLQKLDFLSIGTNDLIQYTLAIDRTDEAVAHLYDPLHPAVLRLIAHTIQAGARAGLPVAVCGEMAGDPQLTRLLLGMGLTQFSMHPAQILEVKQEVMRSNLAELRRKVARLLATDDPVRLRQKLARLNAPANAFGKPLYKRMLVR</sequence>
<evidence type="ECO:0000259" key="23">
    <source>
        <dbReference type="Pfam" id="PF02896"/>
    </source>
</evidence>
<feature type="binding site" evidence="19">
    <location>
        <position position="336"/>
    </location>
    <ligand>
        <name>phosphoenolpyruvate</name>
        <dbReference type="ChEBI" id="CHEBI:58702"/>
    </ligand>
</feature>
<dbReference type="AlphaFoldDB" id="A0A809S1F4"/>
<evidence type="ECO:0000256" key="9">
    <source>
        <dbReference type="ARBA" id="ARBA00022490"/>
    </source>
</evidence>
<dbReference type="KEGG" id="ddz:DSYM_00600"/>
<feature type="domain" description="Phosphotransferase system enzyme I N-terminal" evidence="24">
    <location>
        <begin position="6"/>
        <end position="129"/>
    </location>
</feature>
<dbReference type="InterPro" id="IPR006318">
    <property type="entry name" value="PTS_EI-like"/>
</dbReference>
<reference evidence="25" key="1">
    <citation type="journal article" name="DNA Res.">
        <title>The physiological potential of anammox bacteria as revealed by their core genome structure.</title>
        <authorList>
            <person name="Okubo T."/>
            <person name="Toyoda A."/>
            <person name="Fukuhara K."/>
            <person name="Uchiyama I."/>
            <person name="Harigaya Y."/>
            <person name="Kuroiwa M."/>
            <person name="Suzuki T."/>
            <person name="Murakami Y."/>
            <person name="Suwa Y."/>
            <person name="Takami H."/>
        </authorList>
    </citation>
    <scope>NUCLEOTIDE SEQUENCE</scope>
    <source>
        <strain evidence="25">317325-3</strain>
    </source>
</reference>
<keyword evidence="10 17" id="KW-0762">Sugar transport</keyword>
<dbReference type="Pfam" id="PF05524">
    <property type="entry name" value="PEP-utilisers_N"/>
    <property type="match status" value="1"/>
</dbReference>
<dbReference type="GO" id="GO:0008965">
    <property type="term" value="F:phosphoenolpyruvate-protein phosphotransferase activity"/>
    <property type="evidence" value="ECO:0007669"/>
    <property type="project" value="UniProtKB-EC"/>
</dbReference>
<feature type="active site" description="Tele-phosphohistidine intermediate" evidence="18">
    <location>
        <position position="193"/>
    </location>
</feature>
<dbReference type="InterPro" id="IPR015813">
    <property type="entry name" value="Pyrv/PenolPyrv_kinase-like_dom"/>
</dbReference>
<dbReference type="PROSITE" id="PS00370">
    <property type="entry name" value="PEP_ENZYMES_PHOS_SITE"/>
    <property type="match status" value="1"/>
</dbReference>
<dbReference type="PROSITE" id="PS00742">
    <property type="entry name" value="PEP_ENZYMES_2"/>
    <property type="match status" value="1"/>
</dbReference>
<feature type="coiled-coil region" evidence="21">
    <location>
        <begin position="531"/>
        <end position="558"/>
    </location>
</feature>
<evidence type="ECO:0000256" key="14">
    <source>
        <dbReference type="ARBA" id="ARBA00022777"/>
    </source>
</evidence>
<dbReference type="PANTHER" id="PTHR46244">
    <property type="entry name" value="PHOSPHOENOLPYRUVATE-PROTEIN PHOSPHOTRANSFERASE"/>
    <property type="match status" value="1"/>
</dbReference>
<dbReference type="GO" id="GO:0005737">
    <property type="term" value="C:cytoplasm"/>
    <property type="evidence" value="ECO:0007669"/>
    <property type="project" value="UniProtKB-SubCell"/>
</dbReference>
<dbReference type="Pfam" id="PF02896">
    <property type="entry name" value="PEP-utilizers_C"/>
    <property type="match status" value="1"/>
</dbReference>
<dbReference type="InterPro" id="IPR050499">
    <property type="entry name" value="PEP-utilizing_PTS_enzyme"/>
</dbReference>
<evidence type="ECO:0000256" key="7">
    <source>
        <dbReference type="ARBA" id="ARBA00016544"/>
    </source>
</evidence>
<evidence type="ECO:0000256" key="5">
    <source>
        <dbReference type="ARBA" id="ARBA00007837"/>
    </source>
</evidence>
<dbReference type="InterPro" id="IPR000121">
    <property type="entry name" value="PEP_util_C"/>
</dbReference>
<name>A0A809S1F4_9PROT</name>
<evidence type="ECO:0000256" key="20">
    <source>
        <dbReference type="PIRSR" id="PIRSR000732-3"/>
    </source>
</evidence>
<gene>
    <name evidence="25" type="ORF">DSYM_00600</name>
</gene>
<keyword evidence="9 17" id="KW-0963">Cytoplasm</keyword>
<proteinExistence type="inferred from homology"/>
<keyword evidence="12 17" id="KW-0598">Phosphotransferase system</keyword>
<comment type="catalytic activity">
    <reaction evidence="1 17">
        <text>L-histidyl-[protein] + phosphoenolpyruvate = N(pros)-phospho-L-histidyl-[protein] + pyruvate</text>
        <dbReference type="Rhea" id="RHEA:23880"/>
        <dbReference type="Rhea" id="RHEA-COMP:9745"/>
        <dbReference type="Rhea" id="RHEA-COMP:9746"/>
        <dbReference type="ChEBI" id="CHEBI:15361"/>
        <dbReference type="ChEBI" id="CHEBI:29979"/>
        <dbReference type="ChEBI" id="CHEBI:58702"/>
        <dbReference type="ChEBI" id="CHEBI:64837"/>
        <dbReference type="EC" id="2.7.3.9"/>
    </reaction>
</comment>
<comment type="similarity">
    <text evidence="5 17">Belongs to the PEP-utilizing enzyme family.</text>
</comment>
<dbReference type="SUPFAM" id="SSF51621">
    <property type="entry name" value="Phosphoenolpyruvate/pyruvate domain"/>
    <property type="match status" value="1"/>
</dbReference>
<dbReference type="InterPro" id="IPR040442">
    <property type="entry name" value="Pyrv_kinase-like_dom_sf"/>
</dbReference>
<feature type="binding site" evidence="19">
    <location>
        <begin position="457"/>
        <end position="458"/>
    </location>
    <ligand>
        <name>phosphoenolpyruvate</name>
        <dbReference type="ChEBI" id="CHEBI:58702"/>
    </ligand>
</feature>
<comment type="function">
    <text evidence="3 17">General (non sugar-specific) component of the phosphoenolpyruvate-dependent sugar phosphotransferase system (sugar PTS). This major carbohydrate active-transport system catalyzes the phosphorylation of incoming sugar substrates concomitantly with their translocation across the cell membrane. Enzyme I transfers the phosphoryl group from phosphoenolpyruvate (PEP) to the phosphoryl carrier protein (HPr).</text>
</comment>
<dbReference type="SUPFAM" id="SSF47831">
    <property type="entry name" value="Enzyme I of the PEP:sugar phosphotransferase system HPr-binding (sub)domain"/>
    <property type="match status" value="1"/>
</dbReference>
<dbReference type="PANTHER" id="PTHR46244:SF3">
    <property type="entry name" value="PHOSPHOENOLPYRUVATE-PROTEIN PHOSPHOTRANSFERASE"/>
    <property type="match status" value="1"/>
</dbReference>
<evidence type="ECO:0000256" key="15">
    <source>
        <dbReference type="ARBA" id="ARBA00022842"/>
    </source>
</evidence>
<evidence type="ECO:0000256" key="2">
    <source>
        <dbReference type="ARBA" id="ARBA00001946"/>
    </source>
</evidence>
<dbReference type="PRINTS" id="PR01736">
    <property type="entry name" value="PHPHTRNFRASE"/>
</dbReference>
<evidence type="ECO:0000256" key="3">
    <source>
        <dbReference type="ARBA" id="ARBA00002728"/>
    </source>
</evidence>
<keyword evidence="14 17" id="KW-0418">Kinase</keyword>
<dbReference type="SUPFAM" id="SSF52009">
    <property type="entry name" value="Phosphohistidine domain"/>
    <property type="match status" value="1"/>
</dbReference>
<evidence type="ECO:0000256" key="19">
    <source>
        <dbReference type="PIRSR" id="PIRSR000732-2"/>
    </source>
</evidence>
<keyword evidence="13 17" id="KW-0479">Metal-binding</keyword>
<evidence type="ECO:0000256" key="11">
    <source>
        <dbReference type="ARBA" id="ARBA00022679"/>
    </source>
</evidence>
<keyword evidence="15 17" id="KW-0460">Magnesium</keyword>
<comment type="subcellular location">
    <subcellularLocation>
        <location evidence="4 17">Cytoplasm</location>
    </subcellularLocation>
</comment>
<dbReference type="Gene3D" id="3.50.30.10">
    <property type="entry name" value="Phosphohistidine domain"/>
    <property type="match status" value="1"/>
</dbReference>
<evidence type="ECO:0000256" key="18">
    <source>
        <dbReference type="PIRSR" id="PIRSR000732-1"/>
    </source>
</evidence>
<keyword evidence="11 17" id="KW-0808">Transferase</keyword>
<evidence type="ECO:0000313" key="26">
    <source>
        <dbReference type="Proteomes" id="UP000662914"/>
    </source>
</evidence>
<evidence type="ECO:0000256" key="21">
    <source>
        <dbReference type="SAM" id="Coils"/>
    </source>
</evidence>
<dbReference type="InterPro" id="IPR018274">
    <property type="entry name" value="PEP_util_AS"/>
</dbReference>
<keyword evidence="25" id="KW-0670">Pyruvate</keyword>
<evidence type="ECO:0000256" key="16">
    <source>
        <dbReference type="ARBA" id="ARBA00033235"/>
    </source>
</evidence>
<evidence type="ECO:0000259" key="24">
    <source>
        <dbReference type="Pfam" id="PF05524"/>
    </source>
</evidence>
<evidence type="ECO:0000256" key="1">
    <source>
        <dbReference type="ARBA" id="ARBA00000683"/>
    </source>
</evidence>
<evidence type="ECO:0000256" key="13">
    <source>
        <dbReference type="ARBA" id="ARBA00022723"/>
    </source>
</evidence>
<dbReference type="InterPro" id="IPR023151">
    <property type="entry name" value="PEP_util_CS"/>
</dbReference>
<evidence type="ECO:0000256" key="12">
    <source>
        <dbReference type="ARBA" id="ARBA00022683"/>
    </source>
</evidence>
<feature type="active site" description="Proton donor" evidence="18">
    <location>
        <position position="505"/>
    </location>
</feature>
<dbReference type="GO" id="GO:0046872">
    <property type="term" value="F:metal ion binding"/>
    <property type="evidence" value="ECO:0007669"/>
    <property type="project" value="UniProtKB-KW"/>
</dbReference>
<dbReference type="InterPro" id="IPR008279">
    <property type="entry name" value="PEP-util_enz_mobile_dom"/>
</dbReference>
<dbReference type="InterPro" id="IPR024692">
    <property type="entry name" value="PTS_EI"/>
</dbReference>
<evidence type="ECO:0000256" key="8">
    <source>
        <dbReference type="ARBA" id="ARBA00022448"/>
    </source>
</evidence>
<dbReference type="InterPro" id="IPR036637">
    <property type="entry name" value="Phosphohistidine_dom_sf"/>
</dbReference>
<dbReference type="Gene3D" id="3.20.20.60">
    <property type="entry name" value="Phosphoenolpyruvate-binding domains"/>
    <property type="match status" value="1"/>
</dbReference>
<dbReference type="EC" id="2.7.3.9" evidence="6 17"/>
<dbReference type="EMBL" id="AP021857">
    <property type="protein sequence ID" value="BBO19361.1"/>
    <property type="molecule type" value="Genomic_DNA"/>
</dbReference>
<dbReference type="GO" id="GO:0009401">
    <property type="term" value="P:phosphoenolpyruvate-dependent sugar phosphotransferase system"/>
    <property type="evidence" value="ECO:0007669"/>
    <property type="project" value="UniProtKB-KW"/>
</dbReference>
<evidence type="ECO:0000256" key="4">
    <source>
        <dbReference type="ARBA" id="ARBA00004496"/>
    </source>
</evidence>
<feature type="domain" description="PEP-utilising enzyme C-terminal" evidence="23">
    <location>
        <begin position="255"/>
        <end position="543"/>
    </location>
</feature>
<dbReference type="InterPro" id="IPR036618">
    <property type="entry name" value="PtsI_HPr-bd_sf"/>
</dbReference>
<feature type="binding site" evidence="20">
    <location>
        <position position="458"/>
    </location>
    <ligand>
        <name>Mg(2+)</name>
        <dbReference type="ChEBI" id="CHEBI:18420"/>
    </ligand>
</feature>
<protein>
    <recommendedName>
        <fullName evidence="7 17">Phosphoenolpyruvate-protein phosphotransferase</fullName>
        <ecNumber evidence="6 17">2.7.3.9</ecNumber>
    </recommendedName>
    <alternativeName>
        <fullName evidence="16 17">Phosphotransferase system, enzyme I</fullName>
    </alternativeName>
</protein>
<comment type="cofactor">
    <cofactor evidence="2 17 20">
        <name>Mg(2+)</name>
        <dbReference type="ChEBI" id="CHEBI:18420"/>
    </cofactor>
</comment>
<organism evidence="25 26">
    <name type="scientific">Candidatus Desulfobacillus denitrificans</name>
    <dbReference type="NCBI Taxonomy" id="2608985"/>
    <lineage>
        <taxon>Bacteria</taxon>
        <taxon>Pseudomonadati</taxon>
        <taxon>Pseudomonadota</taxon>
        <taxon>Betaproteobacteria</taxon>
        <taxon>Candidatus Desulfobacillus</taxon>
    </lineage>
</organism>
<evidence type="ECO:0000313" key="25">
    <source>
        <dbReference type="EMBL" id="BBO19361.1"/>
    </source>
</evidence>
<accession>A0A809S1F4</accession>
<feature type="binding site" evidence="19">
    <location>
        <position position="300"/>
    </location>
    <ligand>
        <name>phosphoenolpyruvate</name>
        <dbReference type="ChEBI" id="CHEBI:58702"/>
    </ligand>
</feature>
<feature type="domain" description="PEP-utilising enzyme mobile" evidence="22">
    <location>
        <begin position="159"/>
        <end position="229"/>
    </location>
</feature>
<dbReference type="Pfam" id="PF00391">
    <property type="entry name" value="PEP-utilizers"/>
    <property type="match status" value="1"/>
</dbReference>
<dbReference type="PIRSF" id="PIRSF000732">
    <property type="entry name" value="PTS_enzyme_I"/>
    <property type="match status" value="1"/>
</dbReference>
<feature type="binding site" evidence="19">
    <location>
        <position position="468"/>
    </location>
    <ligand>
        <name>phosphoenolpyruvate</name>
        <dbReference type="ChEBI" id="CHEBI:58702"/>
    </ligand>
</feature>
<keyword evidence="21" id="KW-0175">Coiled coil</keyword>
<dbReference type="Proteomes" id="UP000662914">
    <property type="component" value="Chromosome"/>
</dbReference>